<evidence type="ECO:0000313" key="3">
    <source>
        <dbReference type="EMBL" id="TDD99481.1"/>
    </source>
</evidence>
<dbReference type="OrthoDB" id="9759607at2"/>
<protein>
    <submittedName>
        <fullName evidence="3">PAS domain S-box protein</fullName>
    </submittedName>
</protein>
<comment type="caution">
    <text evidence="3">The sequence shown here is derived from an EMBL/GenBank/DDBJ whole genome shotgun (WGS) entry which is preliminary data.</text>
</comment>
<evidence type="ECO:0000259" key="1">
    <source>
        <dbReference type="PROSITE" id="PS50112"/>
    </source>
</evidence>
<evidence type="ECO:0000259" key="2">
    <source>
        <dbReference type="PROSITE" id="PS50113"/>
    </source>
</evidence>
<proteinExistence type="predicted"/>
<dbReference type="NCBIfam" id="TIGR00229">
    <property type="entry name" value="sensory_box"/>
    <property type="match status" value="1"/>
</dbReference>
<dbReference type="Pfam" id="PF08447">
    <property type="entry name" value="PAS_3"/>
    <property type="match status" value="1"/>
</dbReference>
<dbReference type="PROSITE" id="PS50112">
    <property type="entry name" value="PAS"/>
    <property type="match status" value="1"/>
</dbReference>
<accession>A0A4R5CH86</accession>
<gene>
    <name evidence="3" type="ORF">E0F76_01785</name>
</gene>
<dbReference type="InterPro" id="IPR000014">
    <property type="entry name" value="PAS"/>
</dbReference>
<evidence type="ECO:0000313" key="4">
    <source>
        <dbReference type="Proteomes" id="UP000295479"/>
    </source>
</evidence>
<dbReference type="RefSeq" id="WP_132000660.1">
    <property type="nucleotide sequence ID" value="NZ_SMFK01000001.1"/>
</dbReference>
<feature type="domain" description="PAC" evidence="2">
    <location>
        <begin position="1"/>
        <end position="53"/>
    </location>
</feature>
<organism evidence="3 4">
    <name type="scientific">Flavobacterium cellulosilyticum</name>
    <dbReference type="NCBI Taxonomy" id="2541731"/>
    <lineage>
        <taxon>Bacteria</taxon>
        <taxon>Pseudomonadati</taxon>
        <taxon>Bacteroidota</taxon>
        <taxon>Flavobacteriia</taxon>
        <taxon>Flavobacteriales</taxon>
        <taxon>Flavobacteriaceae</taxon>
        <taxon>Flavobacterium</taxon>
    </lineage>
</organism>
<dbReference type="PROSITE" id="PS50113">
    <property type="entry name" value="PAC"/>
    <property type="match status" value="1"/>
</dbReference>
<dbReference type="Proteomes" id="UP000295479">
    <property type="component" value="Unassembled WGS sequence"/>
</dbReference>
<dbReference type="CDD" id="cd00130">
    <property type="entry name" value="PAS"/>
    <property type="match status" value="1"/>
</dbReference>
<dbReference type="InterPro" id="IPR000700">
    <property type="entry name" value="PAS-assoc_C"/>
</dbReference>
<dbReference type="InterPro" id="IPR013655">
    <property type="entry name" value="PAS_fold_3"/>
</dbReference>
<dbReference type="Gene3D" id="3.30.450.20">
    <property type="entry name" value="PAS domain"/>
    <property type="match status" value="1"/>
</dbReference>
<reference evidence="3 4" key="1">
    <citation type="submission" date="2019-03" db="EMBL/GenBank/DDBJ databases">
        <title>Flavobacterium AR-3-4 sp. nov. isolated from arctic soil.</title>
        <authorList>
            <person name="Chaudhary D.K."/>
        </authorList>
    </citation>
    <scope>NUCLEOTIDE SEQUENCE [LARGE SCALE GENOMIC DNA]</scope>
    <source>
        <strain evidence="3 4">AR-3-4</strain>
    </source>
</reference>
<feature type="domain" description="PAS" evidence="1">
    <location>
        <begin position="64"/>
        <end position="116"/>
    </location>
</feature>
<dbReference type="EMBL" id="SMFK01000001">
    <property type="protein sequence ID" value="TDD99481.1"/>
    <property type="molecule type" value="Genomic_DNA"/>
</dbReference>
<dbReference type="AlphaFoldDB" id="A0A4R5CH86"/>
<dbReference type="SUPFAM" id="SSF55785">
    <property type="entry name" value="PYP-like sensor domain (PAS domain)"/>
    <property type="match status" value="1"/>
</dbReference>
<dbReference type="InterPro" id="IPR035965">
    <property type="entry name" value="PAS-like_dom_sf"/>
</dbReference>
<name>A0A4R5CH86_9FLAO</name>
<sequence length="116" mass="13198">MLKIKIFKLHPKGLHTYLAVKFPSYDTEGRIGAIGGISTDISDRKKPEELLHAANKFFNVSLDMLLIASKNKFIKINPSVTKILGYSEMELLSKPFLDFVYPEDNEITLNEVKKLQ</sequence>
<keyword evidence="4" id="KW-1185">Reference proteome</keyword>